<evidence type="ECO:0000256" key="2">
    <source>
        <dbReference type="ARBA" id="ARBA00023022"/>
    </source>
</evidence>
<accession>A0ABW1RJY7</accession>
<evidence type="ECO:0000256" key="3">
    <source>
        <dbReference type="ARBA" id="ARBA00023048"/>
    </source>
</evidence>
<dbReference type="Proteomes" id="UP001596288">
    <property type="component" value="Unassembled WGS sequence"/>
</dbReference>
<protein>
    <submittedName>
        <fullName evidence="4">Bacteriocin</fullName>
    </submittedName>
</protein>
<evidence type="ECO:0000313" key="4">
    <source>
        <dbReference type="EMBL" id="MFC6176409.1"/>
    </source>
</evidence>
<keyword evidence="2" id="KW-0044">Antibiotic</keyword>
<keyword evidence="3" id="KW-0078">Bacteriocin</keyword>
<dbReference type="InterPro" id="IPR010133">
    <property type="entry name" value="Bacteriocin_signal_seq"/>
</dbReference>
<reference evidence="5" key="1">
    <citation type="journal article" date="2019" name="Int. J. Syst. Evol. Microbiol.">
        <title>The Global Catalogue of Microorganisms (GCM) 10K type strain sequencing project: providing services to taxonomists for standard genome sequencing and annotation.</title>
        <authorList>
            <consortium name="The Broad Institute Genomics Platform"/>
            <consortium name="The Broad Institute Genome Sequencing Center for Infectious Disease"/>
            <person name="Wu L."/>
            <person name="Ma J."/>
        </authorList>
    </citation>
    <scope>NUCLEOTIDE SEQUENCE [LARGE SCALE GENOMIC DNA]</scope>
    <source>
        <strain evidence="5">CCM 8927</strain>
    </source>
</reference>
<evidence type="ECO:0000256" key="1">
    <source>
        <dbReference type="ARBA" id="ARBA00022529"/>
    </source>
</evidence>
<keyword evidence="5" id="KW-1185">Reference proteome</keyword>
<name>A0ABW1RJY7_9LACO</name>
<proteinExistence type="predicted"/>
<sequence>MMNKKLSEKELSTIIGGDAYNPGTNNWGSGMKGGGKSIHSSSASRTLANKINTCIAYGFGGIRGPFGCDSN</sequence>
<evidence type="ECO:0000313" key="5">
    <source>
        <dbReference type="Proteomes" id="UP001596288"/>
    </source>
</evidence>
<comment type="caution">
    <text evidence="4">The sequence shown here is derived from an EMBL/GenBank/DDBJ whole genome shotgun (WGS) entry which is preliminary data.</text>
</comment>
<dbReference type="RefSeq" id="WP_137611328.1">
    <property type="nucleotide sequence ID" value="NZ_BJDF01000008.1"/>
</dbReference>
<organism evidence="4 5">
    <name type="scientific">Companilactobacillus huachuanensis</name>
    <dbReference type="NCBI Taxonomy" id="2559914"/>
    <lineage>
        <taxon>Bacteria</taxon>
        <taxon>Bacillati</taxon>
        <taxon>Bacillota</taxon>
        <taxon>Bacilli</taxon>
        <taxon>Lactobacillales</taxon>
        <taxon>Lactobacillaceae</taxon>
        <taxon>Companilactobacillus</taxon>
    </lineage>
</organism>
<dbReference type="NCBIfam" id="TIGR01847">
    <property type="entry name" value="bacteriocin_sig"/>
    <property type="match status" value="1"/>
</dbReference>
<keyword evidence="1" id="KW-0929">Antimicrobial</keyword>
<gene>
    <name evidence="4" type="ORF">ACFQAV_06130</name>
</gene>
<dbReference type="EMBL" id="JBHSSF010000016">
    <property type="protein sequence ID" value="MFC6176409.1"/>
    <property type="molecule type" value="Genomic_DNA"/>
</dbReference>